<dbReference type="EMBL" id="SPQB01000018">
    <property type="protein sequence ID" value="TFU32823.1"/>
    <property type="molecule type" value="Genomic_DNA"/>
</dbReference>
<name>A0A4Y9FU53_9MICO</name>
<evidence type="ECO:0000256" key="1">
    <source>
        <dbReference type="SAM" id="MobiDB-lite"/>
    </source>
</evidence>
<evidence type="ECO:0000313" key="2">
    <source>
        <dbReference type="EMBL" id="TFU32823.1"/>
    </source>
</evidence>
<dbReference type="AlphaFoldDB" id="A0A4Y9FU53"/>
<proteinExistence type="predicted"/>
<dbReference type="OrthoDB" id="3819922at2"/>
<dbReference type="PANTHER" id="PTHR37807:SF3">
    <property type="entry name" value="OS07G0160300 PROTEIN"/>
    <property type="match status" value="1"/>
</dbReference>
<evidence type="ECO:0000313" key="3">
    <source>
        <dbReference type="Proteomes" id="UP000298358"/>
    </source>
</evidence>
<gene>
    <name evidence="2" type="ORF">E4U02_08850</name>
</gene>
<feature type="region of interest" description="Disordered" evidence="1">
    <location>
        <begin position="1"/>
        <end position="26"/>
    </location>
</feature>
<evidence type="ECO:0008006" key="4">
    <source>
        <dbReference type="Google" id="ProtNLM"/>
    </source>
</evidence>
<organism evidence="2 3">
    <name type="scientific">Microbacterium paludicola</name>
    <dbReference type="NCBI Taxonomy" id="300019"/>
    <lineage>
        <taxon>Bacteria</taxon>
        <taxon>Bacillati</taxon>
        <taxon>Actinomycetota</taxon>
        <taxon>Actinomycetes</taxon>
        <taxon>Micrococcales</taxon>
        <taxon>Microbacteriaceae</taxon>
        <taxon>Microbacterium</taxon>
    </lineage>
</organism>
<reference evidence="2 3" key="1">
    <citation type="submission" date="2019-03" db="EMBL/GenBank/DDBJ databases">
        <title>Diversity of the mouse oral microbiome.</title>
        <authorList>
            <person name="Joseph S."/>
            <person name="Aduse-Opoku J."/>
            <person name="Curtis M."/>
            <person name="Wade W."/>
            <person name="Hashim A."/>
        </authorList>
    </citation>
    <scope>NUCLEOTIDE SEQUENCE [LARGE SCALE GENOMIC DNA]</scope>
    <source>
        <strain evidence="2 3">P1012</strain>
    </source>
</reference>
<dbReference type="Proteomes" id="UP000298358">
    <property type="component" value="Unassembled WGS sequence"/>
</dbReference>
<dbReference type="InterPro" id="IPR027417">
    <property type="entry name" value="P-loop_NTPase"/>
</dbReference>
<dbReference type="PANTHER" id="PTHR37807">
    <property type="entry name" value="OS07G0160300 PROTEIN"/>
    <property type="match status" value="1"/>
</dbReference>
<dbReference type="SUPFAM" id="SSF52540">
    <property type="entry name" value="P-loop containing nucleoside triphosphate hydrolases"/>
    <property type="match status" value="1"/>
</dbReference>
<dbReference type="Pfam" id="PF13671">
    <property type="entry name" value="AAA_33"/>
    <property type="match status" value="1"/>
</dbReference>
<sequence length="206" mass="21986">MGQEPAPVAPNRRLTPADRGKSVPPGHGPYARPVADFLIVVNGIPGAGKTTLAAPLARELGVTLVAKDALKEALADAVDAPLPTSRIGAVATDALWAIAGMLDGVVMIESFWASGRDERWFRRGHESIGAPAGIELWCDVPRDVARQRARDRPRHKAHADAGRREEWEVLTEGAAPISGLPTLRVDTSAPVDLAQLIQDIRKSLPV</sequence>
<keyword evidence="3" id="KW-1185">Reference proteome</keyword>
<comment type="caution">
    <text evidence="2">The sequence shown here is derived from an EMBL/GenBank/DDBJ whole genome shotgun (WGS) entry which is preliminary data.</text>
</comment>
<protein>
    <recommendedName>
        <fullName evidence="4">ATP-binding protein</fullName>
    </recommendedName>
</protein>
<dbReference type="Gene3D" id="3.40.50.300">
    <property type="entry name" value="P-loop containing nucleotide triphosphate hydrolases"/>
    <property type="match status" value="1"/>
</dbReference>
<accession>A0A4Y9FU53</accession>